<dbReference type="Proteomes" id="UP000013893">
    <property type="component" value="Chromosome"/>
</dbReference>
<reference evidence="1 2" key="1">
    <citation type="journal article" date="2013" name="Nat. Biotechnol.">
        <title>Genome sequences of rare, uncultured bacteria obtained by differential coverage binning of multiple metagenomes.</title>
        <authorList>
            <person name="Albertsen M."/>
            <person name="Hugenholtz P."/>
            <person name="Skarshewski A."/>
            <person name="Nielsen K.L."/>
            <person name="Tyson G.W."/>
            <person name="Nielsen P.H."/>
        </authorList>
    </citation>
    <scope>NUCLEOTIDE SEQUENCE [LARGE SCALE GENOMIC DNA]</scope>
    <source>
        <strain evidence="1">TM71</strain>
    </source>
</reference>
<gene>
    <name evidence="1" type="ORF">L336_0457</name>
</gene>
<dbReference type="Pfam" id="PF13671">
    <property type="entry name" value="AAA_33"/>
    <property type="match status" value="1"/>
</dbReference>
<dbReference type="Gene3D" id="3.40.50.300">
    <property type="entry name" value="P-loop containing nucleotide triphosphate hydrolases"/>
    <property type="match status" value="1"/>
</dbReference>
<name>R4PKT1_9BACT</name>
<keyword evidence="2" id="KW-1185">Reference proteome</keyword>
<accession>R4PKT1</accession>
<dbReference type="RefSeq" id="WP_015641613.1">
    <property type="nucleotide sequence ID" value="NC_021219.1"/>
</dbReference>
<dbReference type="HOGENOM" id="CLU_1318986_0_0_0"/>
<dbReference type="EMBL" id="CP005957">
    <property type="protein sequence ID" value="AGL62163.1"/>
    <property type="molecule type" value="Genomic_DNA"/>
</dbReference>
<dbReference type="InterPro" id="IPR027417">
    <property type="entry name" value="P-loop_NTPase"/>
</dbReference>
<proteinExistence type="predicted"/>
<dbReference type="AlphaFoldDB" id="R4PKT1"/>
<dbReference type="SUPFAM" id="SSF52540">
    <property type="entry name" value="P-loop containing nucleoside triphosphate hydrolases"/>
    <property type="match status" value="1"/>
</dbReference>
<evidence type="ECO:0008006" key="3">
    <source>
        <dbReference type="Google" id="ProtNLM"/>
    </source>
</evidence>
<dbReference type="STRING" id="1332188.L336_0457"/>
<sequence length="208" mass="23175">MKTLVMGCDASGKSTLVRAIYEKYGDYTVESSTAVEALAFKQANTGRVIDAPFINDREAFYLSLERAEQQAQASIKGNLITTNSLLITLLSHGAMRQCIGEPYTATHTIVDQWLNDETKNGVVPDIIVHVFAADAIIGQRIRERQRSGVVGEEFWGFNSPFFLSHYQRKLGKAADILALRGLNVLSVDTGHCKADFTFRQYAKFRDMC</sequence>
<protein>
    <recommendedName>
        <fullName evidence="3">NadR/Ttd14 AAA domain-containing protein</fullName>
    </recommendedName>
</protein>
<dbReference type="KEGG" id="saal:L336_0457"/>
<organism evidence="1 2">
    <name type="scientific">Candidatus Saccharimonas aalborgensis</name>
    <dbReference type="NCBI Taxonomy" id="1332188"/>
    <lineage>
        <taxon>Bacteria</taxon>
        <taxon>Candidatus Saccharimonadota</taxon>
        <taxon>Candidatus Saccharimonadia</taxon>
        <taxon>Candidatus Saccharimonadales</taxon>
        <taxon>Candidatus Saccharimonadaceae</taxon>
        <taxon>Candidatus Saccharimonas</taxon>
    </lineage>
</organism>
<evidence type="ECO:0000313" key="2">
    <source>
        <dbReference type="Proteomes" id="UP000013893"/>
    </source>
</evidence>
<evidence type="ECO:0000313" key="1">
    <source>
        <dbReference type="EMBL" id="AGL62163.1"/>
    </source>
</evidence>